<dbReference type="PANTHER" id="PTHR40088">
    <property type="entry name" value="PECTATE LYASE (EUROFUNG)"/>
    <property type="match status" value="1"/>
</dbReference>
<evidence type="ECO:0000259" key="12">
    <source>
        <dbReference type="Pfam" id="PF25849"/>
    </source>
</evidence>
<dbReference type="SUPFAM" id="SSF51126">
    <property type="entry name" value="Pectin lyase-like"/>
    <property type="match status" value="1"/>
</dbReference>
<evidence type="ECO:0000256" key="1">
    <source>
        <dbReference type="ARBA" id="ARBA00001913"/>
    </source>
</evidence>
<proteinExistence type="inferred from homology"/>
<dbReference type="Pfam" id="PF25849">
    <property type="entry name" value="PelX_N"/>
    <property type="match status" value="1"/>
</dbReference>
<feature type="signal peptide" evidence="10">
    <location>
        <begin position="1"/>
        <end position="29"/>
    </location>
</feature>
<gene>
    <name evidence="14" type="ORF">SGFS_070080</name>
</gene>
<feature type="region of interest" description="Disordered" evidence="9">
    <location>
        <begin position="360"/>
        <end position="389"/>
    </location>
</feature>
<evidence type="ECO:0000256" key="7">
    <source>
        <dbReference type="ARBA" id="ARBA00023239"/>
    </source>
</evidence>
<evidence type="ECO:0000256" key="6">
    <source>
        <dbReference type="ARBA" id="ARBA00022837"/>
    </source>
</evidence>
<dbReference type="InterPro" id="IPR058953">
    <property type="entry name" value="PelX-like_N"/>
</dbReference>
<evidence type="ECO:0000256" key="8">
    <source>
        <dbReference type="ARBA" id="ARBA00038263"/>
    </source>
</evidence>
<name>A0ABN5VQZ4_9ACTN</name>
<evidence type="ECO:0000256" key="10">
    <source>
        <dbReference type="SAM" id="SignalP"/>
    </source>
</evidence>
<evidence type="ECO:0000256" key="5">
    <source>
        <dbReference type="ARBA" id="ARBA00022729"/>
    </source>
</evidence>
<dbReference type="InterPro" id="IPR039448">
    <property type="entry name" value="Beta_helix"/>
</dbReference>
<evidence type="ECO:0000259" key="11">
    <source>
        <dbReference type="Pfam" id="PF13229"/>
    </source>
</evidence>
<evidence type="ECO:0000259" key="13">
    <source>
        <dbReference type="Pfam" id="PF25850"/>
    </source>
</evidence>
<evidence type="ECO:0000313" key="14">
    <source>
        <dbReference type="EMBL" id="BBC35714.1"/>
    </source>
</evidence>
<dbReference type="EMBL" id="AP018448">
    <property type="protein sequence ID" value="BBC35714.1"/>
    <property type="molecule type" value="Genomic_DNA"/>
</dbReference>
<dbReference type="Proteomes" id="UP001321542">
    <property type="component" value="Chromosome"/>
</dbReference>
<feature type="domain" description="Pectate disaccharide-lyase-like N-terminal" evidence="12">
    <location>
        <begin position="41"/>
        <end position="278"/>
    </location>
</feature>
<accession>A0ABN5VQZ4</accession>
<dbReference type="InterPro" id="IPR012334">
    <property type="entry name" value="Pectin_lyas_fold"/>
</dbReference>
<feature type="domain" description="Right handed beta helix" evidence="11">
    <location>
        <begin position="476"/>
        <end position="659"/>
    </location>
</feature>
<reference evidence="14 15" key="1">
    <citation type="journal article" date="2010" name="ChemBioChem">
        <title>Cloning and characterization of the biosynthetic gene cluster of 16-membered macrolide antibiotic FD-891: involvement of a dual functional cytochrome P450 monooxygenase catalyzing epoxidation and hydroxylation.</title>
        <authorList>
            <person name="Kudo F."/>
            <person name="Motegi A."/>
            <person name="Mizoue K."/>
            <person name="Eguchi T."/>
        </authorList>
    </citation>
    <scope>NUCLEOTIDE SEQUENCE [LARGE SCALE GENOMIC DNA]</scope>
    <source>
        <strain evidence="14 15">A-8890</strain>
    </source>
</reference>
<evidence type="ECO:0000256" key="4">
    <source>
        <dbReference type="ARBA" id="ARBA00022723"/>
    </source>
</evidence>
<comment type="cofactor">
    <cofactor evidence="1">
        <name>Ca(2+)</name>
        <dbReference type="ChEBI" id="CHEBI:29108"/>
    </cofactor>
</comment>
<comment type="subcellular location">
    <subcellularLocation>
        <location evidence="2">Secreted</location>
    </subcellularLocation>
</comment>
<feature type="domain" description="Pectate disaccharide-lyase-like central Ig-like" evidence="13">
    <location>
        <begin position="297"/>
        <end position="379"/>
    </location>
</feature>
<feature type="region of interest" description="Disordered" evidence="9">
    <location>
        <begin position="747"/>
        <end position="784"/>
    </location>
</feature>
<comment type="similarity">
    <text evidence="8">Belongs to the polysaccharide lyase 9 family.</text>
</comment>
<dbReference type="InterPro" id="IPR011050">
    <property type="entry name" value="Pectin_lyase_fold/virulence"/>
</dbReference>
<keyword evidence="7" id="KW-0456">Lyase</keyword>
<keyword evidence="15" id="KW-1185">Reference proteome</keyword>
<reference evidence="14 15" key="2">
    <citation type="journal article" date="2023" name="ChemBioChem">
        <title>Acyltransferase Domain Exchange between Two Independent Type I Polyketide Synthases in the Same Producer Strain of Macrolide Antibiotics.</title>
        <authorList>
            <person name="Kudo F."/>
            <person name="Kishikawa K."/>
            <person name="Tsuboi K."/>
            <person name="Kido T."/>
            <person name="Usui T."/>
            <person name="Hashimoto J."/>
            <person name="Shin-Ya K."/>
            <person name="Miyanaga A."/>
            <person name="Eguchi T."/>
        </authorList>
    </citation>
    <scope>NUCLEOTIDE SEQUENCE [LARGE SCALE GENOMIC DNA]</scope>
    <source>
        <strain evidence="14 15">A-8890</strain>
    </source>
</reference>
<organism evidence="14 15">
    <name type="scientific">Streptomyces graminofaciens</name>
    <dbReference type="NCBI Taxonomy" id="68212"/>
    <lineage>
        <taxon>Bacteria</taxon>
        <taxon>Bacillati</taxon>
        <taxon>Actinomycetota</taxon>
        <taxon>Actinomycetes</taxon>
        <taxon>Kitasatosporales</taxon>
        <taxon>Streptomycetaceae</taxon>
        <taxon>Streptomyces</taxon>
    </lineage>
</organism>
<keyword evidence="3" id="KW-0964">Secreted</keyword>
<sequence>MPLTARLVALTTAAVTVTATLVAAPSAVAENTAASDLTWSAITFGQSTDLNFASNVLPEKVGTNYARPDHPGTLDGRIVLESRGGKLAPGHDGITFYQTALNPKTDNFVLTADMTVEQFGPETGAAVNSADSAGIMVRDVNGAPRQDPMVLGFEEVPAASDIFGAGMMKQGVSGFSRTGVVKPYGNPGGALKATPFTKDSKYALPTGTPVSLRLERTDTEFVMSATFTHAGEPATFEQRVAGADWVQDIDPDHMYVGFYAARNAKVSFANARLELSEAHTQPRTPVQTTPVAPALALLSPAETSTRDYTLRARPNHDGVITVADAAGERVAEGRVKANKVFSHLVQLASDEAEFKLTFTPDDGTGSGAPVSKSLKVTRKPYGPRGDGSVIHTSPSGTAAATGTAADPVDLATALKYVAPGGKVLMHGGTYQPTGTLNVSAAYSGLPGKPKTLKPYRNEQVVVDGRDALEVVLRLDADHWRVKGFHITHAAANAMRVSGSHNKVQRMLFNYNGNTGFQITGSGTDPAMWPSYNLVQGNESHDNRDIDDENADGFAAKLGVGAGNVFRGNIAHHNIDDGWDLYNRTNEGANLPITLVDNIAYANGRLSNGYDEDSNRGSGFKLGGEGLPVDHVVRRNIAFDNNLDGFTDNFNPGRMTLTRNTSFDNKRFNYIARFNPYFTAEQQGVYRDNLSFRTADGPGGAHPVRDFLSGDVNDTNVLFDGDHAVNSDGTTTATTADFRSLTPPESFARHRDGTPRHGAFLRPTRTSPLNTAGTGGGRIGALAGR</sequence>
<evidence type="ECO:0000256" key="9">
    <source>
        <dbReference type="SAM" id="MobiDB-lite"/>
    </source>
</evidence>
<protein>
    <submittedName>
        <fullName evidence="14">Uncharacterized protein</fullName>
    </submittedName>
</protein>
<keyword evidence="4" id="KW-0479">Metal-binding</keyword>
<evidence type="ECO:0000256" key="3">
    <source>
        <dbReference type="ARBA" id="ARBA00022525"/>
    </source>
</evidence>
<keyword evidence="6" id="KW-0106">Calcium</keyword>
<dbReference type="InterPro" id="IPR058863">
    <property type="entry name" value="PelX-like_Ig"/>
</dbReference>
<feature type="chain" id="PRO_5045393798" evidence="10">
    <location>
        <begin position="30"/>
        <end position="784"/>
    </location>
</feature>
<dbReference type="Pfam" id="PF13229">
    <property type="entry name" value="Beta_helix"/>
    <property type="match status" value="1"/>
</dbReference>
<keyword evidence="5 10" id="KW-0732">Signal</keyword>
<evidence type="ECO:0000313" key="15">
    <source>
        <dbReference type="Proteomes" id="UP001321542"/>
    </source>
</evidence>
<dbReference type="PANTHER" id="PTHR40088:SF1">
    <property type="entry name" value="PECTATE LYASE PEL9"/>
    <property type="match status" value="1"/>
</dbReference>
<dbReference type="InterPro" id="IPR052052">
    <property type="entry name" value="Polysaccharide_Lyase_9"/>
</dbReference>
<dbReference type="Gene3D" id="2.160.20.10">
    <property type="entry name" value="Single-stranded right-handed beta-helix, Pectin lyase-like"/>
    <property type="match status" value="1"/>
</dbReference>
<evidence type="ECO:0000256" key="2">
    <source>
        <dbReference type="ARBA" id="ARBA00004613"/>
    </source>
</evidence>
<dbReference type="Pfam" id="PF25850">
    <property type="entry name" value="PelX_Ig"/>
    <property type="match status" value="1"/>
</dbReference>